<dbReference type="PANTHER" id="PTHR34989:SF1">
    <property type="entry name" value="PROTEIN HDED"/>
    <property type="match status" value="1"/>
</dbReference>
<dbReference type="AlphaFoldDB" id="A0A429ZPK3"/>
<feature type="transmembrane region" description="Helical" evidence="1">
    <location>
        <begin position="65"/>
        <end position="82"/>
    </location>
</feature>
<feature type="transmembrane region" description="Helical" evidence="1">
    <location>
        <begin position="117"/>
        <end position="138"/>
    </location>
</feature>
<reference evidence="2 3" key="1">
    <citation type="submission" date="2017-05" db="EMBL/GenBank/DDBJ databases">
        <title>Vagococcus spp. assemblies.</title>
        <authorList>
            <person name="Gulvik C.A."/>
        </authorList>
    </citation>
    <scope>NUCLEOTIDE SEQUENCE [LARGE SCALE GENOMIC DNA]</scope>
    <source>
        <strain evidence="2 3">SS1994</strain>
    </source>
</reference>
<proteinExistence type="predicted"/>
<feature type="transmembrane region" description="Helical" evidence="1">
    <location>
        <begin position="36"/>
        <end position="53"/>
    </location>
</feature>
<gene>
    <name evidence="2" type="ORF">CBF36_02690</name>
</gene>
<evidence type="ECO:0000256" key="1">
    <source>
        <dbReference type="SAM" id="Phobius"/>
    </source>
</evidence>
<dbReference type="OrthoDB" id="2301130at2"/>
<evidence type="ECO:0000313" key="2">
    <source>
        <dbReference type="EMBL" id="RST95606.1"/>
    </source>
</evidence>
<evidence type="ECO:0000313" key="3">
    <source>
        <dbReference type="Proteomes" id="UP000288490"/>
    </source>
</evidence>
<sequence length="178" mass="19936">MSSLFRSIQRHAFSRGIIYLLIGILIVLRPNQLFNMAVYLIAGYNVLLGIINLISSLKNKQNNQISMSIFYFIIALIIWLFAKPIASILPVFLGILIIIGGATRISRALNLRQYVNISYVPMLIYGVALLIAGIVILFKPFSSLIVLFQFFGIVLALSGISELITAIKLRNYKNPDVF</sequence>
<name>A0A429ZPK3_9ENTE</name>
<dbReference type="PANTHER" id="PTHR34989">
    <property type="entry name" value="PROTEIN HDED"/>
    <property type="match status" value="1"/>
</dbReference>
<dbReference type="GO" id="GO:0005886">
    <property type="term" value="C:plasma membrane"/>
    <property type="evidence" value="ECO:0007669"/>
    <property type="project" value="TreeGrafter"/>
</dbReference>
<accession>A0A429ZPK3</accession>
<keyword evidence="1" id="KW-0472">Membrane</keyword>
<feature type="transmembrane region" description="Helical" evidence="1">
    <location>
        <begin position="88"/>
        <end position="105"/>
    </location>
</feature>
<feature type="transmembrane region" description="Helical" evidence="1">
    <location>
        <begin position="12"/>
        <end position="30"/>
    </location>
</feature>
<dbReference type="EMBL" id="NGJT01000003">
    <property type="protein sequence ID" value="RST95606.1"/>
    <property type="molecule type" value="Genomic_DNA"/>
</dbReference>
<comment type="caution">
    <text evidence="2">The sequence shown here is derived from an EMBL/GenBank/DDBJ whole genome shotgun (WGS) entry which is preliminary data.</text>
</comment>
<keyword evidence="1" id="KW-1133">Transmembrane helix</keyword>
<protein>
    <recommendedName>
        <fullName evidence="4">Acid-resistance protein</fullName>
    </recommendedName>
</protein>
<evidence type="ECO:0008006" key="4">
    <source>
        <dbReference type="Google" id="ProtNLM"/>
    </source>
</evidence>
<organism evidence="2 3">
    <name type="scientific">Vagococcus bubulae</name>
    <dbReference type="NCBI Taxonomy" id="1977868"/>
    <lineage>
        <taxon>Bacteria</taxon>
        <taxon>Bacillati</taxon>
        <taxon>Bacillota</taxon>
        <taxon>Bacilli</taxon>
        <taxon>Lactobacillales</taxon>
        <taxon>Enterococcaceae</taxon>
        <taxon>Vagococcus</taxon>
    </lineage>
</organism>
<feature type="transmembrane region" description="Helical" evidence="1">
    <location>
        <begin position="144"/>
        <end position="164"/>
    </location>
</feature>
<dbReference type="Pfam" id="PF03729">
    <property type="entry name" value="DUF308"/>
    <property type="match status" value="2"/>
</dbReference>
<dbReference type="RefSeq" id="WP_125956391.1">
    <property type="nucleotide sequence ID" value="NZ_JAQEJV010000003.1"/>
</dbReference>
<keyword evidence="3" id="KW-1185">Reference proteome</keyword>
<keyword evidence="1" id="KW-0812">Transmembrane</keyword>
<dbReference type="Proteomes" id="UP000288490">
    <property type="component" value="Unassembled WGS sequence"/>
</dbReference>
<dbReference type="InterPro" id="IPR052712">
    <property type="entry name" value="Acid_resist_chaperone_HdeD"/>
</dbReference>
<dbReference type="InterPro" id="IPR005325">
    <property type="entry name" value="DUF308_memb"/>
</dbReference>